<dbReference type="InterPro" id="IPR050624">
    <property type="entry name" value="HTH-type_Tx_Regulator"/>
</dbReference>
<reference evidence="6" key="1">
    <citation type="submission" date="2016-10" db="EMBL/GenBank/DDBJ databases">
        <authorList>
            <person name="Varghese N."/>
            <person name="Submissions S."/>
        </authorList>
    </citation>
    <scope>NUCLEOTIDE SEQUENCE [LARGE SCALE GENOMIC DNA]</scope>
    <source>
        <strain evidence="6">SP</strain>
    </source>
</reference>
<dbReference type="GO" id="GO:0003677">
    <property type="term" value="F:DNA binding"/>
    <property type="evidence" value="ECO:0007669"/>
    <property type="project" value="UniProtKB-UniRule"/>
</dbReference>
<keyword evidence="6" id="KW-1185">Reference proteome</keyword>
<evidence type="ECO:0000256" key="1">
    <source>
        <dbReference type="ARBA" id="ARBA00022491"/>
    </source>
</evidence>
<dbReference type="InterPro" id="IPR009057">
    <property type="entry name" value="Homeodomain-like_sf"/>
</dbReference>
<keyword evidence="1" id="KW-0678">Repressor</keyword>
<keyword evidence="2 3" id="KW-0238">DNA-binding</keyword>
<feature type="DNA-binding region" description="H-T-H motif" evidence="3">
    <location>
        <begin position="32"/>
        <end position="51"/>
    </location>
</feature>
<accession>A0A1H3URN8</accession>
<feature type="domain" description="HTH tetR-type" evidence="4">
    <location>
        <begin position="9"/>
        <end position="69"/>
    </location>
</feature>
<dbReference type="InterPro" id="IPR036271">
    <property type="entry name" value="Tet_transcr_reg_TetR-rel_C_sf"/>
</dbReference>
<dbReference type="PANTHER" id="PTHR43479:SF11">
    <property type="entry name" value="ACREF_ENVCD OPERON REPRESSOR-RELATED"/>
    <property type="match status" value="1"/>
</dbReference>
<dbReference type="InterPro" id="IPR001647">
    <property type="entry name" value="HTH_TetR"/>
</dbReference>
<organism evidence="5 6">
    <name type="scientific">Evansella caseinilytica</name>
    <dbReference type="NCBI Taxonomy" id="1503961"/>
    <lineage>
        <taxon>Bacteria</taxon>
        <taxon>Bacillati</taxon>
        <taxon>Bacillota</taxon>
        <taxon>Bacilli</taxon>
        <taxon>Bacillales</taxon>
        <taxon>Bacillaceae</taxon>
        <taxon>Evansella</taxon>
    </lineage>
</organism>
<dbReference type="SUPFAM" id="SSF46689">
    <property type="entry name" value="Homeodomain-like"/>
    <property type="match status" value="1"/>
</dbReference>
<dbReference type="Pfam" id="PF00440">
    <property type="entry name" value="TetR_N"/>
    <property type="match status" value="1"/>
</dbReference>
<sequence length="198" mass="22727">MDGYQVRTEKKKESIRKAALELFTNLGIDKVSQAEIAKKANVSPVTIYNHFGTKDELVFDVISGYIEEEWKNRMETCQRKDISFHKKIEKLIFDTADSSNINPEFLDTIVHGYPALAKRINEIYNEYMPRVIAFLEAGKQSGYVDPDLSAESILVYLQLLGKVANELQFTDDQVKNSKLAKDMAKMFFYGLLRNPDEK</sequence>
<evidence type="ECO:0000313" key="5">
    <source>
        <dbReference type="EMBL" id="SDZ64691.1"/>
    </source>
</evidence>
<evidence type="ECO:0000256" key="2">
    <source>
        <dbReference type="ARBA" id="ARBA00023125"/>
    </source>
</evidence>
<proteinExistence type="predicted"/>
<gene>
    <name evidence="5" type="ORF">SAMN05421736_12478</name>
</gene>
<dbReference type="EMBL" id="FNPI01000024">
    <property type="protein sequence ID" value="SDZ64691.1"/>
    <property type="molecule type" value="Genomic_DNA"/>
</dbReference>
<dbReference type="STRING" id="1503961.SAMN05421736_12478"/>
<evidence type="ECO:0000259" key="4">
    <source>
        <dbReference type="PROSITE" id="PS50977"/>
    </source>
</evidence>
<dbReference type="SUPFAM" id="SSF48498">
    <property type="entry name" value="Tetracyclin repressor-like, C-terminal domain"/>
    <property type="match status" value="1"/>
</dbReference>
<dbReference type="OrthoDB" id="113732at2"/>
<name>A0A1H3URN8_9BACI</name>
<dbReference type="PRINTS" id="PR00455">
    <property type="entry name" value="HTHTETR"/>
</dbReference>
<protein>
    <submittedName>
        <fullName evidence="5">DNA-binding transcriptional regulator, AcrR family</fullName>
    </submittedName>
</protein>
<dbReference type="Proteomes" id="UP000198935">
    <property type="component" value="Unassembled WGS sequence"/>
</dbReference>
<dbReference type="PANTHER" id="PTHR43479">
    <property type="entry name" value="ACREF/ENVCD OPERON REPRESSOR-RELATED"/>
    <property type="match status" value="1"/>
</dbReference>
<dbReference type="Gene3D" id="1.10.357.10">
    <property type="entry name" value="Tetracycline Repressor, domain 2"/>
    <property type="match status" value="1"/>
</dbReference>
<dbReference type="PROSITE" id="PS50977">
    <property type="entry name" value="HTH_TETR_2"/>
    <property type="match status" value="1"/>
</dbReference>
<dbReference type="Gene3D" id="1.10.10.60">
    <property type="entry name" value="Homeodomain-like"/>
    <property type="match status" value="1"/>
</dbReference>
<evidence type="ECO:0000256" key="3">
    <source>
        <dbReference type="PROSITE-ProRule" id="PRU00335"/>
    </source>
</evidence>
<dbReference type="AlphaFoldDB" id="A0A1H3URN8"/>
<evidence type="ECO:0000313" key="6">
    <source>
        <dbReference type="Proteomes" id="UP000198935"/>
    </source>
</evidence>